<keyword evidence="3" id="KW-1185">Reference proteome</keyword>
<dbReference type="CDD" id="cd01298">
    <property type="entry name" value="ATZ_TRZ_like"/>
    <property type="match status" value="1"/>
</dbReference>
<protein>
    <submittedName>
        <fullName evidence="2">Amidohydrolase</fullName>
    </submittedName>
</protein>
<evidence type="ECO:0000259" key="1">
    <source>
        <dbReference type="Pfam" id="PF01979"/>
    </source>
</evidence>
<dbReference type="Gene3D" id="2.30.40.10">
    <property type="entry name" value="Urease, subunit C, domain 1"/>
    <property type="match status" value="1"/>
</dbReference>
<evidence type="ECO:0000313" key="3">
    <source>
        <dbReference type="Proteomes" id="UP000660021"/>
    </source>
</evidence>
<dbReference type="SUPFAM" id="SSF51338">
    <property type="entry name" value="Composite domain of metallo-dependent hydrolases"/>
    <property type="match status" value="1"/>
</dbReference>
<dbReference type="PANTHER" id="PTHR43794">
    <property type="entry name" value="AMINOHYDROLASE SSNA-RELATED"/>
    <property type="match status" value="1"/>
</dbReference>
<dbReference type="Pfam" id="PF01979">
    <property type="entry name" value="Amidohydro_1"/>
    <property type="match status" value="1"/>
</dbReference>
<sequence>MIGMNTLFRNPWIVTMNDDFEMIRNGYVYVVEDKISEVGSDPMRMAQLSLEADSVIDAADKILMPGMVSAHTHLFQTFMRGLADDLELYPWLSTQVWPFSELMTEEDFYYAGLIGCLENLKTGATSCIDQHYIFTSLNNGDHIFEAMRDSGIRGNMCRCFANIVYYEKFREEDQDRILDDIKRLHSQWAGTENGRLSLSVGPLNPWGVSPDLFQKSKQLSKDLGVKFQVHTAEDQDVVTKTAAMYDGMRNLEFFDSLGILDEDTQLAHAIWLDDHEMEILEKRRCQPIHCPVANAYLADGVARVPEMLKMGLPVALGTDGPGSNNAQDMLGTLKYTALMHKNHNLNAHIISNKDVLTMATRNGAVAMGMDGQMGQIVPGMKADIILVDWKKPHIAPVHHPESALVNNANGNDVDTVMVNGEIVVRNKKSTKIDEIALIDECQKRIEYIKSKM</sequence>
<comment type="caution">
    <text evidence="2">The sequence shown here is derived from an EMBL/GenBank/DDBJ whole genome shotgun (WGS) entry which is preliminary data.</text>
</comment>
<reference evidence="2 3" key="1">
    <citation type="submission" date="2020-08" db="EMBL/GenBank/DDBJ databases">
        <title>Genome public.</title>
        <authorList>
            <person name="Liu C."/>
            <person name="Sun Q."/>
        </authorList>
    </citation>
    <scope>NUCLEOTIDE SEQUENCE [LARGE SCALE GENOMIC DNA]</scope>
    <source>
        <strain evidence="2 3">New-38</strain>
    </source>
</reference>
<gene>
    <name evidence="2" type="ORF">H8S34_06425</name>
</gene>
<dbReference type="InterPro" id="IPR011059">
    <property type="entry name" value="Metal-dep_hydrolase_composite"/>
</dbReference>
<dbReference type="PANTHER" id="PTHR43794:SF5">
    <property type="entry name" value="CHLOROHYDROLASE FAMILY PROTEIN"/>
    <property type="match status" value="1"/>
</dbReference>
<dbReference type="Proteomes" id="UP000660021">
    <property type="component" value="Unassembled WGS sequence"/>
</dbReference>
<name>A0ABR7HSJ6_9FIRM</name>
<dbReference type="Gene3D" id="3.20.20.140">
    <property type="entry name" value="Metal-dependent hydrolases"/>
    <property type="match status" value="1"/>
</dbReference>
<accession>A0ABR7HSJ6</accession>
<dbReference type="EMBL" id="JACOPR010000003">
    <property type="protein sequence ID" value="MBC5730467.1"/>
    <property type="molecule type" value="Genomic_DNA"/>
</dbReference>
<evidence type="ECO:0000313" key="2">
    <source>
        <dbReference type="EMBL" id="MBC5730467.1"/>
    </source>
</evidence>
<dbReference type="InterPro" id="IPR006680">
    <property type="entry name" value="Amidohydro-rel"/>
</dbReference>
<dbReference type="RefSeq" id="WP_101691907.1">
    <property type="nucleotide sequence ID" value="NZ_JACOPR010000003.1"/>
</dbReference>
<feature type="domain" description="Amidohydrolase-related" evidence="1">
    <location>
        <begin position="62"/>
        <end position="423"/>
    </location>
</feature>
<organism evidence="2 3">
    <name type="scientific">Pseudoflavonifractor hominis</name>
    <dbReference type="NCBI Taxonomy" id="2763059"/>
    <lineage>
        <taxon>Bacteria</taxon>
        <taxon>Bacillati</taxon>
        <taxon>Bacillota</taxon>
        <taxon>Clostridia</taxon>
        <taxon>Eubacteriales</taxon>
        <taxon>Oscillospiraceae</taxon>
        <taxon>Pseudoflavonifractor</taxon>
    </lineage>
</organism>
<dbReference type="InterPro" id="IPR050287">
    <property type="entry name" value="MTA/SAH_deaminase"/>
</dbReference>
<dbReference type="InterPro" id="IPR032466">
    <property type="entry name" value="Metal_Hydrolase"/>
</dbReference>
<dbReference type="SUPFAM" id="SSF51556">
    <property type="entry name" value="Metallo-dependent hydrolases"/>
    <property type="match status" value="1"/>
</dbReference>
<proteinExistence type="predicted"/>